<dbReference type="SUPFAM" id="SSF55729">
    <property type="entry name" value="Acyl-CoA N-acyltransferases (Nat)"/>
    <property type="match status" value="1"/>
</dbReference>
<dbReference type="OrthoDB" id="9789605at2"/>
<proteinExistence type="predicted"/>
<keyword evidence="1" id="KW-0808">Transferase</keyword>
<dbReference type="GO" id="GO:0016747">
    <property type="term" value="F:acyltransferase activity, transferring groups other than amino-acyl groups"/>
    <property type="evidence" value="ECO:0007669"/>
    <property type="project" value="InterPro"/>
</dbReference>
<protein>
    <recommendedName>
        <fullName evidence="3">N-acetyltransferase domain-containing protein</fullName>
    </recommendedName>
</protein>
<dbReference type="Gene3D" id="3.40.630.30">
    <property type="match status" value="1"/>
</dbReference>
<dbReference type="CDD" id="cd04301">
    <property type="entry name" value="NAT_SF"/>
    <property type="match status" value="1"/>
</dbReference>
<evidence type="ECO:0000259" key="3">
    <source>
        <dbReference type="PROSITE" id="PS51186"/>
    </source>
</evidence>
<reference evidence="4 5" key="1">
    <citation type="submission" date="2017-05" db="EMBL/GenBank/DDBJ databases">
        <title>Vagococcus spp. assemblies.</title>
        <authorList>
            <person name="Gulvik C.A."/>
        </authorList>
    </citation>
    <scope>NUCLEOTIDE SEQUENCE [LARGE SCALE GENOMIC DNA]</scope>
    <source>
        <strain evidence="4 5">CCUG 41755</strain>
    </source>
</reference>
<dbReference type="PROSITE" id="PS51186">
    <property type="entry name" value="GNAT"/>
    <property type="match status" value="1"/>
</dbReference>
<name>A0A430A7D1_9ENTE</name>
<evidence type="ECO:0000313" key="5">
    <source>
        <dbReference type="Proteomes" id="UP000287101"/>
    </source>
</evidence>
<accession>A0A430A7D1</accession>
<dbReference type="PANTHER" id="PTHR43800">
    <property type="entry name" value="PEPTIDYL-LYSINE N-ACETYLTRANSFERASE YJAB"/>
    <property type="match status" value="1"/>
</dbReference>
<evidence type="ECO:0000256" key="1">
    <source>
        <dbReference type="ARBA" id="ARBA00022679"/>
    </source>
</evidence>
<feature type="domain" description="N-acetyltransferase" evidence="3">
    <location>
        <begin position="1"/>
        <end position="140"/>
    </location>
</feature>
<organism evidence="4 5">
    <name type="scientific">Vagococcus fessus</name>
    <dbReference type="NCBI Taxonomy" id="120370"/>
    <lineage>
        <taxon>Bacteria</taxon>
        <taxon>Bacillati</taxon>
        <taxon>Bacillota</taxon>
        <taxon>Bacilli</taxon>
        <taxon>Lactobacillales</taxon>
        <taxon>Enterococcaceae</taxon>
        <taxon>Vagococcus</taxon>
    </lineage>
</organism>
<keyword evidence="5" id="KW-1185">Reference proteome</keyword>
<sequence>MEKRRAVKENYPDIIDIWSKSVEHTHDFLKQDDFEQIKQVIPMYLDLLDVQLWYRHGEIIGFSALSKDHLEMLFLDPCYQGKGHGTTIIQIMINEGLKTVDVNEQNTGAYFFYKSHGFKQIGRDEKDNEGRDYPILHMSL</sequence>
<dbReference type="Proteomes" id="UP000287101">
    <property type="component" value="Unassembled WGS sequence"/>
</dbReference>
<dbReference type="InterPro" id="IPR016181">
    <property type="entry name" value="Acyl_CoA_acyltransferase"/>
</dbReference>
<evidence type="ECO:0000313" key="4">
    <source>
        <dbReference type="EMBL" id="RSU02989.1"/>
    </source>
</evidence>
<dbReference type="PANTHER" id="PTHR43800:SF1">
    <property type="entry name" value="PEPTIDYL-LYSINE N-ACETYLTRANSFERASE YJAB"/>
    <property type="match status" value="1"/>
</dbReference>
<dbReference type="EMBL" id="NGJY01000002">
    <property type="protein sequence ID" value="RSU02989.1"/>
    <property type="molecule type" value="Genomic_DNA"/>
</dbReference>
<gene>
    <name evidence="4" type="ORF">CBF31_04485</name>
</gene>
<dbReference type="AlphaFoldDB" id="A0A430A7D1"/>
<evidence type="ECO:0000256" key="2">
    <source>
        <dbReference type="ARBA" id="ARBA00023315"/>
    </source>
</evidence>
<keyword evidence="2" id="KW-0012">Acyltransferase</keyword>
<dbReference type="InterPro" id="IPR000182">
    <property type="entry name" value="GNAT_dom"/>
</dbReference>
<comment type="caution">
    <text evidence="4">The sequence shown here is derived from an EMBL/GenBank/DDBJ whole genome shotgun (WGS) entry which is preliminary data.</text>
</comment>
<dbReference type="RefSeq" id="WP_126831200.1">
    <property type="nucleotide sequence ID" value="NZ_CBCRYB010000004.1"/>
</dbReference>
<dbReference type="Pfam" id="PF13673">
    <property type="entry name" value="Acetyltransf_10"/>
    <property type="match status" value="1"/>
</dbReference>